<dbReference type="InterPro" id="IPR017853">
    <property type="entry name" value="GH"/>
</dbReference>
<comment type="similarity">
    <text evidence="1">Belongs to the glycosyl hydrolase 25 family.</text>
</comment>
<keyword evidence="3" id="KW-1185">Reference proteome</keyword>
<accession>A0A9P5HEF1</accession>
<dbReference type="GO" id="GO:0003796">
    <property type="term" value="F:lysozyme activity"/>
    <property type="evidence" value="ECO:0007669"/>
    <property type="project" value="InterPro"/>
</dbReference>
<name>A0A9P5HEF1_9HYPO</name>
<dbReference type="Pfam" id="PF01183">
    <property type="entry name" value="Glyco_hydro_25"/>
    <property type="match status" value="1"/>
</dbReference>
<dbReference type="Proteomes" id="UP000722485">
    <property type="component" value="Unassembled WGS sequence"/>
</dbReference>
<dbReference type="PANTHER" id="PTHR10039:SF14">
    <property type="entry name" value="NACHT DOMAIN-CONTAINING PROTEIN"/>
    <property type="match status" value="1"/>
</dbReference>
<organism evidence="2 3">
    <name type="scientific">Cylindrodendrum hubeiense</name>
    <dbReference type="NCBI Taxonomy" id="595255"/>
    <lineage>
        <taxon>Eukaryota</taxon>
        <taxon>Fungi</taxon>
        <taxon>Dikarya</taxon>
        <taxon>Ascomycota</taxon>
        <taxon>Pezizomycotina</taxon>
        <taxon>Sordariomycetes</taxon>
        <taxon>Hypocreomycetidae</taxon>
        <taxon>Hypocreales</taxon>
        <taxon>Nectriaceae</taxon>
        <taxon>Cylindrodendrum</taxon>
    </lineage>
</organism>
<dbReference type="PROSITE" id="PS51904">
    <property type="entry name" value="GLYCOSYL_HYDROL_F25_2"/>
    <property type="match status" value="1"/>
</dbReference>
<dbReference type="Gene3D" id="3.20.20.80">
    <property type="entry name" value="Glycosidases"/>
    <property type="match status" value="2"/>
</dbReference>
<dbReference type="InterPro" id="IPR002053">
    <property type="entry name" value="Glyco_hydro_25"/>
</dbReference>
<gene>
    <name evidence="2" type="ORF">G7Z17_g4702</name>
</gene>
<proteinExistence type="inferred from homology"/>
<reference evidence="2" key="1">
    <citation type="submission" date="2020-03" db="EMBL/GenBank/DDBJ databases">
        <title>Draft Genome Sequence of Cylindrodendrum hubeiense.</title>
        <authorList>
            <person name="Buettner E."/>
            <person name="Kellner H."/>
        </authorList>
    </citation>
    <scope>NUCLEOTIDE SEQUENCE</scope>
    <source>
        <strain evidence="2">IHI 201604</strain>
    </source>
</reference>
<dbReference type="GO" id="GO:0009253">
    <property type="term" value="P:peptidoglycan catabolic process"/>
    <property type="evidence" value="ECO:0007669"/>
    <property type="project" value="InterPro"/>
</dbReference>
<dbReference type="SUPFAM" id="SSF51445">
    <property type="entry name" value="(Trans)glycosidases"/>
    <property type="match status" value="1"/>
</dbReference>
<evidence type="ECO:0000313" key="2">
    <source>
        <dbReference type="EMBL" id="KAF7551888.1"/>
    </source>
</evidence>
<dbReference type="GO" id="GO:0016998">
    <property type="term" value="P:cell wall macromolecule catabolic process"/>
    <property type="evidence" value="ECO:0007669"/>
    <property type="project" value="InterPro"/>
</dbReference>
<dbReference type="AlphaFoldDB" id="A0A9P5HEF1"/>
<dbReference type="OrthoDB" id="5097208at2759"/>
<sequence length="476" mass="54031">MRQPRHRTIANSAVREKTAIDAIKGSLLAKAQGSILWVKLVLDKLNQEAEANHCSTLEELQHVTNEIPKELSEYYEEIVQESTSRKSSKQVQEVRQVLMWVCAAGEISEVTLDSLWEAMALLKDNFESDSLEAVWDKQVSINSYDELWRKIYNTCGPFIEIFNPGLSAEESRVYYYGPSSIVQLMHQSVRDFFCDPIAAGDLHFRLDEAGELVRQHLKHYLSLSMGDRARFKKSGPQDSGFLVDWLNEQRLLQMALEESTNRNWPDFEGFNFQHLSIDLFEDTPSSLLDYTIPAPERETSNPNTTNPNEIRTSEWALEISTTTSKKKSRVLKLQDWCPFLDYVWGTAVTLAGAATRTVHGFHISSFQPSVDFERAYADGTRFDVFKATEGTTFRDSSFNKHYSDATKAGLIRGAYHIAVQSVSSDGPNICYGLSPTAMVAWISDFIETYRSSNGVPPLIYTSTSWWELCTGNMLRE</sequence>
<dbReference type="PANTHER" id="PTHR10039">
    <property type="entry name" value="AMELOGENIN"/>
    <property type="match status" value="1"/>
</dbReference>
<evidence type="ECO:0000313" key="3">
    <source>
        <dbReference type="Proteomes" id="UP000722485"/>
    </source>
</evidence>
<evidence type="ECO:0000256" key="1">
    <source>
        <dbReference type="ARBA" id="ARBA00010646"/>
    </source>
</evidence>
<comment type="caution">
    <text evidence="2">The sequence shown here is derived from an EMBL/GenBank/DDBJ whole genome shotgun (WGS) entry which is preliminary data.</text>
</comment>
<protein>
    <submittedName>
        <fullName evidence="2">Uncharacterized protein</fullName>
    </submittedName>
</protein>
<dbReference type="EMBL" id="JAANBB010000070">
    <property type="protein sequence ID" value="KAF7551888.1"/>
    <property type="molecule type" value="Genomic_DNA"/>
</dbReference>